<dbReference type="Gene3D" id="3.90.1200.10">
    <property type="match status" value="1"/>
</dbReference>
<feature type="domain" description="Aminoglycoside phosphotransferase" evidence="1">
    <location>
        <begin position="21"/>
        <end position="274"/>
    </location>
</feature>
<accession>A0A7C8IUG8</accession>
<dbReference type="OrthoDB" id="5412996at2759"/>
<dbReference type="InterPro" id="IPR002575">
    <property type="entry name" value="Aminoglycoside_PTrfase"/>
</dbReference>
<dbReference type="InterPro" id="IPR051678">
    <property type="entry name" value="AGP_Transferase"/>
</dbReference>
<protein>
    <recommendedName>
        <fullName evidence="1">Aminoglycoside phosphotransferase domain-containing protein</fullName>
    </recommendedName>
</protein>
<reference evidence="2 3" key="1">
    <citation type="submission" date="2019-12" db="EMBL/GenBank/DDBJ databases">
        <title>Draft genome sequence of the ascomycete Xylaria multiplex DSM 110363.</title>
        <authorList>
            <person name="Buettner E."/>
            <person name="Kellner H."/>
        </authorList>
    </citation>
    <scope>NUCLEOTIDE SEQUENCE [LARGE SCALE GENOMIC DNA]</scope>
    <source>
        <strain evidence="2 3">DSM 110363</strain>
    </source>
</reference>
<name>A0A7C8IUG8_9PEZI</name>
<organism evidence="2 3">
    <name type="scientific">Xylaria multiplex</name>
    <dbReference type="NCBI Taxonomy" id="323545"/>
    <lineage>
        <taxon>Eukaryota</taxon>
        <taxon>Fungi</taxon>
        <taxon>Dikarya</taxon>
        <taxon>Ascomycota</taxon>
        <taxon>Pezizomycotina</taxon>
        <taxon>Sordariomycetes</taxon>
        <taxon>Xylariomycetidae</taxon>
        <taxon>Xylariales</taxon>
        <taxon>Xylariaceae</taxon>
        <taxon>Xylaria</taxon>
    </lineage>
</organism>
<evidence type="ECO:0000259" key="1">
    <source>
        <dbReference type="Pfam" id="PF01636"/>
    </source>
</evidence>
<comment type="caution">
    <text evidence="2">The sequence shown here is derived from an EMBL/GenBank/DDBJ whole genome shotgun (WGS) entry which is preliminary data.</text>
</comment>
<gene>
    <name evidence="2" type="ORF">GQX73_g2221</name>
</gene>
<evidence type="ECO:0000313" key="3">
    <source>
        <dbReference type="Proteomes" id="UP000481858"/>
    </source>
</evidence>
<dbReference type="InParanoid" id="A0A7C8IUG8"/>
<dbReference type="InterPro" id="IPR011009">
    <property type="entry name" value="Kinase-like_dom_sf"/>
</dbReference>
<dbReference type="PANTHER" id="PTHR21310">
    <property type="entry name" value="AMINOGLYCOSIDE PHOSPHOTRANSFERASE-RELATED-RELATED"/>
    <property type="match status" value="1"/>
</dbReference>
<dbReference type="AlphaFoldDB" id="A0A7C8IUG8"/>
<dbReference type="PANTHER" id="PTHR21310:SF37">
    <property type="entry name" value="AMINOGLYCOSIDE PHOSPHOTRANSFERASE DOMAIN-CONTAINING PROTEIN"/>
    <property type="match status" value="1"/>
</dbReference>
<dbReference type="SUPFAM" id="SSF56112">
    <property type="entry name" value="Protein kinase-like (PK-like)"/>
    <property type="match status" value="1"/>
</dbReference>
<dbReference type="Pfam" id="PF01636">
    <property type="entry name" value="APH"/>
    <property type="match status" value="1"/>
</dbReference>
<sequence>MFRRGSYNVNLVVENRETTKKALFRVPNRGYIPGEFAEKKVKGEVMTLKRLGDRTNISVPSVHCWGPAKEGPHKMTSFLVEEWMPGESLEGFLRNPQTSKEKLMYVFEQLARIMLELSCQEFNSIGSFSKDDKTGDWAVTGSVLIPEMIDTRAYFDIPIGHFKAMDQFKISTDYFKHYAEYLEELLETQVRSGCEGLENDGTTERQRNARRGYAKLIPEYAKDDSGPFVLYCSDLRPNNILFDPETMEITALIDLEFTNAMPAQFAYDLPWWLLCERPADVIIDHGMEEFLKRFNPRKEMFLEAMERVKERDPMALTEPRLSARMRYSYDGSKIFWWNRISESSRDFDTLYYEIFGNGE</sequence>
<keyword evidence="3" id="KW-1185">Reference proteome</keyword>
<proteinExistence type="predicted"/>
<dbReference type="EMBL" id="WUBL01000014">
    <property type="protein sequence ID" value="KAF2971300.1"/>
    <property type="molecule type" value="Genomic_DNA"/>
</dbReference>
<evidence type="ECO:0000313" key="2">
    <source>
        <dbReference type="EMBL" id="KAF2971300.1"/>
    </source>
</evidence>
<dbReference type="Proteomes" id="UP000481858">
    <property type="component" value="Unassembled WGS sequence"/>
</dbReference>